<keyword evidence="4" id="KW-1185">Reference proteome</keyword>
<dbReference type="Gene3D" id="3.40.50.720">
    <property type="entry name" value="NAD(P)-binding Rossmann-like Domain"/>
    <property type="match status" value="1"/>
</dbReference>
<dbReference type="Pfam" id="PF01408">
    <property type="entry name" value="GFO_IDH_MocA"/>
    <property type="match status" value="1"/>
</dbReference>
<dbReference type="InterPro" id="IPR036291">
    <property type="entry name" value="NAD(P)-bd_dom_sf"/>
</dbReference>
<feature type="domain" description="Gfo/Idh/MocA-like oxidoreductase bacterial type C-terminal" evidence="2">
    <location>
        <begin position="216"/>
        <end position="273"/>
    </location>
</feature>
<dbReference type="AlphaFoldDB" id="A0A143PJ07"/>
<reference evidence="3 4" key="1">
    <citation type="journal article" date="2016" name="Genome Announc.">
        <title>First Complete Genome Sequence of a Subdivision 6 Acidobacterium Strain.</title>
        <authorList>
            <person name="Huang S."/>
            <person name="Vieira S."/>
            <person name="Bunk B."/>
            <person name="Riedel T."/>
            <person name="Sproer C."/>
            <person name="Overmann J."/>
        </authorList>
    </citation>
    <scope>NUCLEOTIDE SEQUENCE [LARGE SCALE GENOMIC DNA]</scope>
    <source>
        <strain evidence="4">DSM 100886 HEG_-6_39</strain>
    </source>
</reference>
<dbReference type="Proteomes" id="UP000076079">
    <property type="component" value="Chromosome"/>
</dbReference>
<dbReference type="GO" id="GO:0050112">
    <property type="term" value="F:inositol 2-dehydrogenase (NAD+) activity"/>
    <property type="evidence" value="ECO:0007669"/>
    <property type="project" value="UniProtKB-EC"/>
</dbReference>
<evidence type="ECO:0000313" key="3">
    <source>
        <dbReference type="EMBL" id="AMY07754.1"/>
    </source>
</evidence>
<dbReference type="GO" id="GO:0000166">
    <property type="term" value="F:nucleotide binding"/>
    <property type="evidence" value="ECO:0007669"/>
    <property type="project" value="InterPro"/>
</dbReference>
<protein>
    <submittedName>
        <fullName evidence="3">Inositol 2-dehydrogenase</fullName>
        <ecNumber evidence="3">1.1.1.18</ecNumber>
    </submittedName>
</protein>
<dbReference type="KEGG" id="abac:LuPra_00935"/>
<dbReference type="EC" id="1.1.1.18" evidence="3"/>
<dbReference type="InterPro" id="IPR006311">
    <property type="entry name" value="TAT_signal"/>
</dbReference>
<dbReference type="Pfam" id="PF19051">
    <property type="entry name" value="GFO_IDH_MocA_C2"/>
    <property type="match status" value="1"/>
</dbReference>
<sequence length="474" mass="52758">MSNEEQPATPVSRRTFMSTAATAAGFTIVPRHVLGGVGFQAPSDKVNVAVVGYIHGMGTSNLLNVIKSDNIVALCDLDESAAAKEALKRRGTLEKLPKAVQYKDYRVMLDKQKDIDAVLVATPDHWHALIAMASMQLGKHVYVQKPLTRTISEARALTEAARKYKVVTQMGNQGHSEEGLRLMQEWLEAGAIGSVREVHCWTNRPIWPQGMPRPTETQTAPDGLDWDMWLGPAPMRPFHKTYHPFGWRAWQDFGAGAMGDMGCHVLDAAFTILKLGAPTSVISTLAYNFLPPVPGERGFGKRVEYNDSYPPSSLIHLSFPERGAMPPVKLHWYDGGLLPERPEDLEPDRTMPESGTIFVGDKGKMWCETYSESPRLIPETAMQAFQRPPRSLPRVPEGRAGHEKNWLDAIRQKGQAVSSFDYAGPFTEAVLLGNVSLRYPGQRLLWDAPTMKVTNLPETDQFIQHKYRGSWSLT</sequence>
<keyword evidence="3" id="KW-0560">Oxidoreductase</keyword>
<accession>A0A143PJ07</accession>
<dbReference type="OrthoDB" id="9792935at2"/>
<dbReference type="InterPro" id="IPR050463">
    <property type="entry name" value="Gfo/Idh/MocA_oxidrdct_glycsds"/>
</dbReference>
<evidence type="ECO:0000259" key="2">
    <source>
        <dbReference type="Pfam" id="PF19051"/>
    </source>
</evidence>
<evidence type="ECO:0000259" key="1">
    <source>
        <dbReference type="Pfam" id="PF01408"/>
    </source>
</evidence>
<dbReference type="SUPFAM" id="SSF51735">
    <property type="entry name" value="NAD(P)-binding Rossmann-fold domains"/>
    <property type="match status" value="1"/>
</dbReference>
<dbReference type="Gene3D" id="3.30.360.10">
    <property type="entry name" value="Dihydrodipicolinate Reductase, domain 2"/>
    <property type="match status" value="1"/>
</dbReference>
<dbReference type="InterPro" id="IPR000683">
    <property type="entry name" value="Gfo/Idh/MocA-like_OxRdtase_N"/>
</dbReference>
<reference evidence="4" key="2">
    <citation type="submission" date="2016-04" db="EMBL/GenBank/DDBJ databases">
        <title>First Complete Genome Sequence of a Subdivision 6 Acidobacterium.</title>
        <authorList>
            <person name="Huang S."/>
            <person name="Vieira S."/>
            <person name="Bunk B."/>
            <person name="Riedel T."/>
            <person name="Sproeer C."/>
            <person name="Overmann J."/>
        </authorList>
    </citation>
    <scope>NUCLEOTIDE SEQUENCE [LARGE SCALE GENOMIC DNA]</scope>
    <source>
        <strain evidence="4">DSM 100886 HEG_-6_39</strain>
    </source>
</reference>
<dbReference type="STRING" id="1855912.LuPra_00935"/>
<dbReference type="PANTHER" id="PTHR43818">
    <property type="entry name" value="BCDNA.GH03377"/>
    <property type="match status" value="1"/>
</dbReference>
<evidence type="ECO:0000313" key="4">
    <source>
        <dbReference type="Proteomes" id="UP000076079"/>
    </source>
</evidence>
<dbReference type="EMBL" id="CP015136">
    <property type="protein sequence ID" value="AMY07754.1"/>
    <property type="molecule type" value="Genomic_DNA"/>
</dbReference>
<feature type="domain" description="Gfo/Idh/MocA-like oxidoreductase N-terminal" evidence="1">
    <location>
        <begin position="46"/>
        <end position="171"/>
    </location>
</feature>
<name>A0A143PJ07_LUTPR</name>
<dbReference type="RefSeq" id="WP_110169667.1">
    <property type="nucleotide sequence ID" value="NZ_CP015136.1"/>
</dbReference>
<dbReference type="PANTHER" id="PTHR43818:SF10">
    <property type="entry name" value="NADH-DEPENDENT DEHYDROGENASE-RELATED"/>
    <property type="match status" value="1"/>
</dbReference>
<dbReference type="SUPFAM" id="SSF55347">
    <property type="entry name" value="Glyceraldehyde-3-phosphate dehydrogenase-like, C-terminal domain"/>
    <property type="match status" value="1"/>
</dbReference>
<dbReference type="PATRIC" id="fig|1813736.3.peg.980"/>
<organism evidence="3 4">
    <name type="scientific">Luteitalea pratensis</name>
    <dbReference type="NCBI Taxonomy" id="1855912"/>
    <lineage>
        <taxon>Bacteria</taxon>
        <taxon>Pseudomonadati</taxon>
        <taxon>Acidobacteriota</taxon>
        <taxon>Vicinamibacteria</taxon>
        <taxon>Vicinamibacterales</taxon>
        <taxon>Vicinamibacteraceae</taxon>
        <taxon>Luteitalea</taxon>
    </lineage>
</organism>
<gene>
    <name evidence="3" type="primary">iolG_1</name>
    <name evidence="3" type="ORF">LuPra_00935</name>
</gene>
<dbReference type="PROSITE" id="PS51318">
    <property type="entry name" value="TAT"/>
    <property type="match status" value="1"/>
</dbReference>
<proteinExistence type="predicted"/>
<dbReference type="InterPro" id="IPR043906">
    <property type="entry name" value="Gfo/Idh/MocA_OxRdtase_bact_C"/>
</dbReference>